<evidence type="ECO:0000256" key="1">
    <source>
        <dbReference type="SAM" id="MobiDB-lite"/>
    </source>
</evidence>
<feature type="transmembrane region" description="Helical" evidence="2">
    <location>
        <begin position="49"/>
        <end position="69"/>
    </location>
</feature>
<feature type="transmembrane region" description="Helical" evidence="2">
    <location>
        <begin position="108"/>
        <end position="131"/>
    </location>
</feature>
<protein>
    <recommendedName>
        <fullName evidence="5">FAR-17a/AIG1-like protein</fullName>
    </recommendedName>
</protein>
<feature type="transmembrane region" description="Helical" evidence="2">
    <location>
        <begin position="81"/>
        <end position="102"/>
    </location>
</feature>
<feature type="compositionally biased region" description="Basic and acidic residues" evidence="1">
    <location>
        <begin position="232"/>
        <end position="241"/>
    </location>
</feature>
<proteinExistence type="predicted"/>
<evidence type="ECO:0000313" key="4">
    <source>
        <dbReference type="Proteomes" id="UP000249341"/>
    </source>
</evidence>
<keyword evidence="2" id="KW-0472">Membrane</keyword>
<evidence type="ECO:0008006" key="5">
    <source>
        <dbReference type="Google" id="ProtNLM"/>
    </source>
</evidence>
<dbReference type="Proteomes" id="UP000249341">
    <property type="component" value="Unassembled WGS sequence"/>
</dbReference>
<organism evidence="3 4">
    <name type="scientific">Actinoplanes lutulentus</name>
    <dbReference type="NCBI Taxonomy" id="1287878"/>
    <lineage>
        <taxon>Bacteria</taxon>
        <taxon>Bacillati</taxon>
        <taxon>Actinomycetota</taxon>
        <taxon>Actinomycetes</taxon>
        <taxon>Micromonosporales</taxon>
        <taxon>Micromonosporaceae</taxon>
        <taxon>Actinoplanes</taxon>
    </lineage>
</organism>
<feature type="transmembrane region" description="Helical" evidence="2">
    <location>
        <begin position="183"/>
        <end position="203"/>
    </location>
</feature>
<dbReference type="RefSeq" id="WP_111652929.1">
    <property type="nucleotide sequence ID" value="NZ_JACHWI010000003.1"/>
</dbReference>
<accession>A0A327Z5G4</accession>
<dbReference type="OrthoDB" id="9809977at2"/>
<gene>
    <name evidence="3" type="ORF">B0I29_1187</name>
</gene>
<dbReference type="EMBL" id="QLMJ01000018">
    <property type="protein sequence ID" value="RAK29216.1"/>
    <property type="molecule type" value="Genomic_DNA"/>
</dbReference>
<dbReference type="NCBIfam" id="NF038065">
    <property type="entry name" value="Pr6Pr"/>
    <property type="match status" value="1"/>
</dbReference>
<dbReference type="AlphaFoldDB" id="A0A327Z5G4"/>
<dbReference type="InterPro" id="IPR049713">
    <property type="entry name" value="Pr6Pr-like"/>
</dbReference>
<keyword evidence="2" id="KW-0812">Transmembrane</keyword>
<evidence type="ECO:0000313" key="3">
    <source>
        <dbReference type="EMBL" id="RAK29216.1"/>
    </source>
</evidence>
<name>A0A327Z5G4_9ACTN</name>
<comment type="caution">
    <text evidence="3">The sequence shown here is derived from an EMBL/GenBank/DDBJ whole genome shotgun (WGS) entry which is preliminary data.</text>
</comment>
<feature type="transmembrane region" description="Helical" evidence="2">
    <location>
        <begin position="143"/>
        <end position="163"/>
    </location>
</feature>
<keyword evidence="2" id="KW-1133">Transmembrane helix</keyword>
<sequence length="241" mass="26147">MKSRIWHGTLAGIVAISLIIQIVLTATDTAPHAVPADPEPAVTRFVRLFSFFTIQSNLLLLIATIALALNPDRDGRLWRVIRLDALLGIVITGIVYATILAGQVELHGAAWLADFGFHYIAPWAALLGWLLFGPRPRIDGRTLAWAAVWPAFWISYTLAHGAVTDWYPYPFADVTVLKYPTVLMNLGAVVVLAALIAAALRWLDTRIPFGSPAAPAVEAPEVSHPRAGGETVVERESGASR</sequence>
<evidence type="ECO:0000256" key="2">
    <source>
        <dbReference type="SAM" id="Phobius"/>
    </source>
</evidence>
<keyword evidence="4" id="KW-1185">Reference proteome</keyword>
<feature type="region of interest" description="Disordered" evidence="1">
    <location>
        <begin position="217"/>
        <end position="241"/>
    </location>
</feature>
<reference evidence="3 4" key="1">
    <citation type="submission" date="2018-06" db="EMBL/GenBank/DDBJ databases">
        <title>Genomic Encyclopedia of Type Strains, Phase III (KMG-III): the genomes of soil and plant-associated and newly described type strains.</title>
        <authorList>
            <person name="Whitman W."/>
        </authorList>
    </citation>
    <scope>NUCLEOTIDE SEQUENCE [LARGE SCALE GENOMIC DNA]</scope>
    <source>
        <strain evidence="3 4">CGMCC 4.7090</strain>
    </source>
</reference>